<dbReference type="GO" id="GO:0005524">
    <property type="term" value="F:ATP binding"/>
    <property type="evidence" value="ECO:0007669"/>
    <property type="project" value="UniProtKB-KW"/>
</dbReference>
<comment type="caution">
    <text evidence="6">The sequence shown here is derived from an EMBL/GenBank/DDBJ whole genome shotgun (WGS) entry which is preliminary data.</text>
</comment>
<keyword evidence="3" id="KW-0547">Nucleotide-binding</keyword>
<evidence type="ECO:0000313" key="6">
    <source>
        <dbReference type="EMBL" id="GGG14613.1"/>
    </source>
</evidence>
<sequence>MTAIISVRNISKKIKEHPIFQDISFDIHKGECVGLVGHNGSGKTMIMKAICGFITIDTGEIIINDEQITCGTHFIRDAGVLIEAPVFLNTITGYENLAILANIQQKISKEDIIHAMQVVGLGEAINKKVRAYSLGMKQKLRIAQAIMENPSILILDEPFNGLDKASVENFQCLLKAYQEKGTTILLTTHDDRQITTLCNKVYELDNGRML</sequence>
<evidence type="ECO:0000256" key="3">
    <source>
        <dbReference type="ARBA" id="ARBA00022741"/>
    </source>
</evidence>
<evidence type="ECO:0000256" key="1">
    <source>
        <dbReference type="ARBA" id="ARBA00005417"/>
    </source>
</evidence>
<dbReference type="InterPro" id="IPR017871">
    <property type="entry name" value="ABC_transporter-like_CS"/>
</dbReference>
<dbReference type="SUPFAM" id="SSF52540">
    <property type="entry name" value="P-loop containing nucleoside triphosphate hydrolases"/>
    <property type="match status" value="1"/>
</dbReference>
<reference evidence="6" key="2">
    <citation type="submission" date="2020-09" db="EMBL/GenBank/DDBJ databases">
        <authorList>
            <person name="Sun Q."/>
            <person name="Zhou Y."/>
        </authorList>
    </citation>
    <scope>NUCLEOTIDE SEQUENCE</scope>
    <source>
        <strain evidence="6">CGMCC 1.15760</strain>
    </source>
</reference>
<dbReference type="Pfam" id="PF00005">
    <property type="entry name" value="ABC_tran"/>
    <property type="match status" value="1"/>
</dbReference>
<dbReference type="EMBL" id="BMJT01000002">
    <property type="protein sequence ID" value="GGG14613.1"/>
    <property type="molecule type" value="Genomic_DNA"/>
</dbReference>
<evidence type="ECO:0000259" key="5">
    <source>
        <dbReference type="PROSITE" id="PS50893"/>
    </source>
</evidence>
<dbReference type="SMART" id="SM00382">
    <property type="entry name" value="AAA"/>
    <property type="match status" value="1"/>
</dbReference>
<accession>A0A917FYW6</accession>
<dbReference type="GO" id="GO:0016887">
    <property type="term" value="F:ATP hydrolysis activity"/>
    <property type="evidence" value="ECO:0007669"/>
    <property type="project" value="InterPro"/>
</dbReference>
<dbReference type="InterPro" id="IPR027417">
    <property type="entry name" value="P-loop_NTPase"/>
</dbReference>
<dbReference type="AlphaFoldDB" id="A0A917FYW6"/>
<keyword evidence="7" id="KW-1185">Reference proteome</keyword>
<dbReference type="PANTHER" id="PTHR43335:SF4">
    <property type="entry name" value="ABC TRANSPORTER, ATP-BINDING PROTEIN"/>
    <property type="match status" value="1"/>
</dbReference>
<dbReference type="RefSeq" id="WP_229704140.1">
    <property type="nucleotide sequence ID" value="NZ_BMJT01000002.1"/>
</dbReference>
<evidence type="ECO:0000256" key="2">
    <source>
        <dbReference type="ARBA" id="ARBA00022448"/>
    </source>
</evidence>
<keyword evidence="4 6" id="KW-0067">ATP-binding</keyword>
<reference evidence="6" key="1">
    <citation type="journal article" date="2014" name="Int. J. Syst. Evol. Microbiol.">
        <title>Complete genome sequence of Corynebacterium casei LMG S-19264T (=DSM 44701T), isolated from a smear-ripened cheese.</title>
        <authorList>
            <consortium name="US DOE Joint Genome Institute (JGI-PGF)"/>
            <person name="Walter F."/>
            <person name="Albersmeier A."/>
            <person name="Kalinowski J."/>
            <person name="Ruckert C."/>
        </authorList>
    </citation>
    <scope>NUCLEOTIDE SEQUENCE</scope>
    <source>
        <strain evidence="6">CGMCC 1.15760</strain>
    </source>
</reference>
<dbReference type="Proteomes" id="UP000616608">
    <property type="component" value="Unassembled WGS sequence"/>
</dbReference>
<dbReference type="InterPro" id="IPR003593">
    <property type="entry name" value="AAA+_ATPase"/>
</dbReference>
<dbReference type="PROSITE" id="PS00211">
    <property type="entry name" value="ABC_TRANSPORTER_1"/>
    <property type="match status" value="1"/>
</dbReference>
<protein>
    <submittedName>
        <fullName evidence="6">ABC transporter ATP-binding protein</fullName>
    </submittedName>
</protein>
<keyword evidence="2" id="KW-0813">Transport</keyword>
<proteinExistence type="inferred from homology"/>
<dbReference type="PROSITE" id="PS50893">
    <property type="entry name" value="ABC_TRANSPORTER_2"/>
    <property type="match status" value="1"/>
</dbReference>
<dbReference type="Gene3D" id="3.40.50.300">
    <property type="entry name" value="P-loop containing nucleotide triphosphate hydrolases"/>
    <property type="match status" value="1"/>
</dbReference>
<dbReference type="PANTHER" id="PTHR43335">
    <property type="entry name" value="ABC TRANSPORTER, ATP-BINDING PROTEIN"/>
    <property type="match status" value="1"/>
</dbReference>
<organism evidence="6 7">
    <name type="scientific">Lysinibacillus alkalisoli</name>
    <dbReference type="NCBI Taxonomy" id="1911548"/>
    <lineage>
        <taxon>Bacteria</taxon>
        <taxon>Bacillati</taxon>
        <taxon>Bacillota</taxon>
        <taxon>Bacilli</taxon>
        <taxon>Bacillales</taxon>
        <taxon>Bacillaceae</taxon>
        <taxon>Lysinibacillus</taxon>
    </lineage>
</organism>
<feature type="domain" description="ABC transporter" evidence="5">
    <location>
        <begin position="5"/>
        <end position="210"/>
    </location>
</feature>
<evidence type="ECO:0000313" key="7">
    <source>
        <dbReference type="Proteomes" id="UP000616608"/>
    </source>
</evidence>
<dbReference type="InterPro" id="IPR003439">
    <property type="entry name" value="ABC_transporter-like_ATP-bd"/>
</dbReference>
<name>A0A917FYW6_9BACI</name>
<comment type="similarity">
    <text evidence="1">Belongs to the ABC transporter superfamily.</text>
</comment>
<evidence type="ECO:0000256" key="4">
    <source>
        <dbReference type="ARBA" id="ARBA00022840"/>
    </source>
</evidence>
<gene>
    <name evidence="6" type="ORF">GCM10007425_06140</name>
</gene>